<dbReference type="Gene3D" id="1.25.40.10">
    <property type="entry name" value="Tetratricopeptide repeat domain"/>
    <property type="match status" value="1"/>
</dbReference>
<keyword evidence="7" id="KW-0479">Metal-binding</keyword>
<feature type="domain" description="MYND-type" evidence="18">
    <location>
        <begin position="342"/>
        <end position="381"/>
    </location>
</feature>
<dbReference type="InterPro" id="IPR052097">
    <property type="entry name" value="SET-MYND_domain_protein"/>
</dbReference>
<feature type="domain" description="SET" evidence="17">
    <location>
        <begin position="297"/>
        <end position="650"/>
    </location>
</feature>
<sequence length="884" mass="98781">MALKTLFLQFFAHLKTSLCCQKEKPAFTTERQESSRHRRRRRHGAETCDCVIDSKGFTALRLTMSLHVKKAWEDLVLELLRGPRIKEFNLLKTNGERFKFCKYILRNNPVALEIIEQIQKVLNSQDTLKARSTGHIREYLRVSEDHLKRRDFKKTVISLSLAIQEILLNNLDNCNPLSPQSGLFCESGSTDSNDDNIGIVSLYTRRAEVLFQAQEYKACLNDIEEATSLQCPQAVNAKLDNLQRACQKKLSAANQHLNGWLLTCSSTLIDYSSGIDASLDVPTVTGGLHSKIANGSQLLEINCTSSQGRFLKASDEIRAGDTLISESPYAAVLLPENALTHCACCFQALVAPFRCHHCCEVLYCSPSCREKAWVQYHKVECSLGPLLKMMDTSFQLSLRILLVTGGSKILDFLKRCSSGSPSGESTNKTMLSGCTPQGGYLGDYRSVFSLVTNTDLQPVKTLMSLALHSALLAEFVGGVMVMDDKGVDDELQRPSKCDDCVKNRLSHSQDQEHERLEQGRMSSNFQKLFCSNLQQELESSNESSGGPSCLSTDVVGCLLFHHSQQMSCNVHAITAIVSASDDRASHRHPTSKEQVITREQKRIASAVYPTASLLNHACDPDVIVSFVGGHLIVRATHNISKGAEISHCYGPHVSRMGREDRQKLLYQQYFFTCQCKACKSDEELENKRLCFSAFACPKCQSAMKLSSLSDGIVGSCQNRDCTYEKNMSDECKLAQEADLLFVKGVRLSERVGAKEAIDVFKECLRRRKMLLHMYHKDLAETQDAIARCYAMIGDFKKASYYCALSSESVEKTFGSTSVEYAHELHKLSQLLFNDRQFKKALSTIGKASSLLMCHYGRNNPDVEELNEMKCCLMSFGARSRISKS</sequence>
<gene>
    <name evidence="19" type="ORF">P5673_029721</name>
</gene>
<evidence type="ECO:0000256" key="2">
    <source>
        <dbReference type="ARBA" id="ARBA00004496"/>
    </source>
</evidence>
<evidence type="ECO:0000256" key="15">
    <source>
        <dbReference type="PROSITE-ProRule" id="PRU00134"/>
    </source>
</evidence>
<comment type="caution">
    <text evidence="19">The sequence shown here is derived from an EMBL/GenBank/DDBJ whole genome shotgun (WGS) entry which is preliminary data.</text>
</comment>
<dbReference type="Gene3D" id="1.10.220.160">
    <property type="match status" value="1"/>
</dbReference>
<dbReference type="GO" id="GO:0005737">
    <property type="term" value="C:cytoplasm"/>
    <property type="evidence" value="ECO:0007669"/>
    <property type="project" value="UniProtKB-SubCell"/>
</dbReference>
<dbReference type="Pfam" id="PF00856">
    <property type="entry name" value="SET"/>
    <property type="match status" value="1"/>
</dbReference>
<dbReference type="InterPro" id="IPR046341">
    <property type="entry name" value="SET_dom_sf"/>
</dbReference>
<evidence type="ECO:0000256" key="8">
    <source>
        <dbReference type="ARBA" id="ARBA00022771"/>
    </source>
</evidence>
<keyword evidence="9" id="KW-0862">Zinc</keyword>
<evidence type="ECO:0000256" key="14">
    <source>
        <dbReference type="ARBA" id="ARBA00093680"/>
    </source>
</evidence>
<dbReference type="Pfam" id="PF01753">
    <property type="entry name" value="zf-MYND"/>
    <property type="match status" value="1"/>
</dbReference>
<dbReference type="GO" id="GO:0042826">
    <property type="term" value="F:histone deacetylase binding"/>
    <property type="evidence" value="ECO:0007669"/>
    <property type="project" value="TreeGrafter"/>
</dbReference>
<proteinExistence type="predicted"/>
<keyword evidence="4" id="KW-0489">Methyltransferase</keyword>
<dbReference type="InterPro" id="IPR002893">
    <property type="entry name" value="Znf_MYND"/>
</dbReference>
<dbReference type="InterPro" id="IPR011990">
    <property type="entry name" value="TPR-like_helical_dom_sf"/>
</dbReference>
<evidence type="ECO:0000256" key="13">
    <source>
        <dbReference type="ARBA" id="ARBA00093635"/>
    </source>
</evidence>
<protein>
    <recommendedName>
        <fullName evidence="13">Protein-lysine N-methyltransferase SMYD4</fullName>
    </recommendedName>
    <alternativeName>
        <fullName evidence="14">SET and MYND domain-containing protein 4</fullName>
    </alternativeName>
</protein>
<dbReference type="PROSITE" id="PS50280">
    <property type="entry name" value="SET"/>
    <property type="match status" value="1"/>
</dbReference>
<dbReference type="Gene3D" id="6.10.140.2220">
    <property type="match status" value="1"/>
</dbReference>
<evidence type="ECO:0000256" key="4">
    <source>
        <dbReference type="ARBA" id="ARBA00022603"/>
    </source>
</evidence>
<dbReference type="SUPFAM" id="SSF82199">
    <property type="entry name" value="SET domain"/>
    <property type="match status" value="1"/>
</dbReference>
<keyword evidence="8 15" id="KW-0863">Zinc-finger</keyword>
<dbReference type="GO" id="GO:0032259">
    <property type="term" value="P:methylation"/>
    <property type="evidence" value="ECO:0007669"/>
    <property type="project" value="UniProtKB-KW"/>
</dbReference>
<keyword evidence="20" id="KW-1185">Reference proteome</keyword>
<dbReference type="InterPro" id="IPR001214">
    <property type="entry name" value="SET_dom"/>
</dbReference>
<evidence type="ECO:0000259" key="18">
    <source>
        <dbReference type="PROSITE" id="PS50865"/>
    </source>
</evidence>
<comment type="catalytic activity">
    <reaction evidence="11">
        <text>L-lysyl-[protein] + S-adenosyl-L-methionine = N(6)-methyl-L-lysyl-[protein] + S-adenosyl-L-homocysteine + H(+)</text>
        <dbReference type="Rhea" id="RHEA:51736"/>
        <dbReference type="Rhea" id="RHEA-COMP:9752"/>
        <dbReference type="Rhea" id="RHEA-COMP:13053"/>
        <dbReference type="ChEBI" id="CHEBI:15378"/>
        <dbReference type="ChEBI" id="CHEBI:29969"/>
        <dbReference type="ChEBI" id="CHEBI:57856"/>
        <dbReference type="ChEBI" id="CHEBI:59789"/>
        <dbReference type="ChEBI" id="CHEBI:61929"/>
    </reaction>
</comment>
<keyword evidence="6" id="KW-0949">S-adenosyl-L-methionine</keyword>
<evidence type="ECO:0000256" key="5">
    <source>
        <dbReference type="ARBA" id="ARBA00022679"/>
    </source>
</evidence>
<evidence type="ECO:0000259" key="17">
    <source>
        <dbReference type="PROSITE" id="PS50280"/>
    </source>
</evidence>
<reference evidence="19" key="2">
    <citation type="journal article" date="2023" name="Science">
        <title>Genomic signatures of disease resistance in endangered staghorn corals.</title>
        <authorList>
            <person name="Vollmer S.V."/>
            <person name="Selwyn J.D."/>
            <person name="Despard B.A."/>
            <person name="Roesel C.L."/>
        </authorList>
    </citation>
    <scope>NUCLEOTIDE SEQUENCE</scope>
    <source>
        <strain evidence="19">K2</strain>
    </source>
</reference>
<comment type="function">
    <text evidence="12">Protein-lysine N-methyltransferase. Monomethylates PRMT5, modulating its transcriptional activity. May also act as a histone methyltransferase. Plays a critical role in cardiac development. Acts as a key epigenetic regulator of gene expression during cardiac development via its dual activities as a methyltransferase and negative regulator of HDAC1.</text>
</comment>
<evidence type="ECO:0000256" key="11">
    <source>
        <dbReference type="ARBA" id="ARBA00048985"/>
    </source>
</evidence>
<evidence type="ECO:0000256" key="3">
    <source>
        <dbReference type="ARBA" id="ARBA00022490"/>
    </source>
</evidence>
<evidence type="ECO:0000256" key="9">
    <source>
        <dbReference type="ARBA" id="ARBA00022833"/>
    </source>
</evidence>
<dbReference type="CDD" id="cd10536">
    <property type="entry name" value="SET_SMYD4"/>
    <property type="match status" value="1"/>
</dbReference>
<keyword evidence="3" id="KW-0963">Cytoplasm</keyword>
<dbReference type="InterPro" id="IPR044421">
    <property type="entry name" value="SMYD4_SET"/>
</dbReference>
<dbReference type="SUPFAM" id="SSF48452">
    <property type="entry name" value="TPR-like"/>
    <property type="match status" value="1"/>
</dbReference>
<reference evidence="19" key="1">
    <citation type="journal article" date="2023" name="G3 (Bethesda)">
        <title>Whole genome assembly and annotation of the endangered Caribbean coral Acropora cervicornis.</title>
        <authorList>
            <person name="Selwyn J.D."/>
            <person name="Vollmer S.V."/>
        </authorList>
    </citation>
    <scope>NUCLEOTIDE SEQUENCE</scope>
    <source>
        <strain evidence="19">K2</strain>
    </source>
</reference>
<keyword evidence="10" id="KW-0539">Nucleus</keyword>
<evidence type="ECO:0000256" key="10">
    <source>
        <dbReference type="ARBA" id="ARBA00023242"/>
    </source>
</evidence>
<feature type="signal peptide" evidence="16">
    <location>
        <begin position="1"/>
        <end position="19"/>
    </location>
</feature>
<dbReference type="Proteomes" id="UP001249851">
    <property type="component" value="Unassembled WGS sequence"/>
</dbReference>
<evidence type="ECO:0000256" key="12">
    <source>
        <dbReference type="ARBA" id="ARBA00093423"/>
    </source>
</evidence>
<keyword evidence="16" id="KW-0732">Signal</keyword>
<dbReference type="GO" id="GO:0008270">
    <property type="term" value="F:zinc ion binding"/>
    <property type="evidence" value="ECO:0007669"/>
    <property type="project" value="UniProtKB-KW"/>
</dbReference>
<dbReference type="PANTHER" id="PTHR46165:SF2">
    <property type="entry name" value="SET AND MYND DOMAIN-CONTAINING PROTEIN 4"/>
    <property type="match status" value="1"/>
</dbReference>
<feature type="chain" id="PRO_5042129733" description="Protein-lysine N-methyltransferase SMYD4" evidence="16">
    <location>
        <begin position="20"/>
        <end position="884"/>
    </location>
</feature>
<dbReference type="SUPFAM" id="SSF144232">
    <property type="entry name" value="HIT/MYND zinc finger-like"/>
    <property type="match status" value="1"/>
</dbReference>
<evidence type="ECO:0000313" key="19">
    <source>
        <dbReference type="EMBL" id="KAK2549749.1"/>
    </source>
</evidence>
<name>A0AAD9PVA8_ACRCE</name>
<dbReference type="EMBL" id="JARQWQ010000121">
    <property type="protein sequence ID" value="KAK2549749.1"/>
    <property type="molecule type" value="Genomic_DNA"/>
</dbReference>
<evidence type="ECO:0000256" key="1">
    <source>
        <dbReference type="ARBA" id="ARBA00004123"/>
    </source>
</evidence>
<dbReference type="Gene3D" id="2.170.270.10">
    <property type="entry name" value="SET domain"/>
    <property type="match status" value="2"/>
</dbReference>
<keyword evidence="5" id="KW-0808">Transferase</keyword>
<accession>A0AAD9PVA8</accession>
<evidence type="ECO:0000256" key="7">
    <source>
        <dbReference type="ARBA" id="ARBA00022723"/>
    </source>
</evidence>
<evidence type="ECO:0000256" key="16">
    <source>
        <dbReference type="SAM" id="SignalP"/>
    </source>
</evidence>
<dbReference type="GO" id="GO:0005634">
    <property type="term" value="C:nucleus"/>
    <property type="evidence" value="ECO:0007669"/>
    <property type="project" value="UniProtKB-SubCell"/>
</dbReference>
<dbReference type="PANTHER" id="PTHR46165">
    <property type="entry name" value="SET AND MYND DOMAIN-CONTAINING PROTEIN 4"/>
    <property type="match status" value="1"/>
</dbReference>
<dbReference type="GO" id="GO:0008168">
    <property type="term" value="F:methyltransferase activity"/>
    <property type="evidence" value="ECO:0007669"/>
    <property type="project" value="UniProtKB-KW"/>
</dbReference>
<comment type="subcellular location">
    <subcellularLocation>
        <location evidence="2">Cytoplasm</location>
    </subcellularLocation>
    <subcellularLocation>
        <location evidence="1">Nucleus</location>
    </subcellularLocation>
</comment>
<organism evidence="19 20">
    <name type="scientific">Acropora cervicornis</name>
    <name type="common">Staghorn coral</name>
    <dbReference type="NCBI Taxonomy" id="6130"/>
    <lineage>
        <taxon>Eukaryota</taxon>
        <taxon>Metazoa</taxon>
        <taxon>Cnidaria</taxon>
        <taxon>Anthozoa</taxon>
        <taxon>Hexacorallia</taxon>
        <taxon>Scleractinia</taxon>
        <taxon>Astrocoeniina</taxon>
        <taxon>Acroporidae</taxon>
        <taxon>Acropora</taxon>
    </lineage>
</organism>
<dbReference type="AlphaFoldDB" id="A0AAD9PVA8"/>
<evidence type="ECO:0000256" key="6">
    <source>
        <dbReference type="ARBA" id="ARBA00022691"/>
    </source>
</evidence>
<evidence type="ECO:0000313" key="20">
    <source>
        <dbReference type="Proteomes" id="UP001249851"/>
    </source>
</evidence>
<dbReference type="PROSITE" id="PS50865">
    <property type="entry name" value="ZF_MYND_2"/>
    <property type="match status" value="1"/>
</dbReference>